<evidence type="ECO:0000256" key="11">
    <source>
        <dbReference type="ARBA" id="ARBA00047174"/>
    </source>
</evidence>
<dbReference type="InterPro" id="IPR049892">
    <property type="entry name" value="AA9"/>
</dbReference>
<keyword evidence="4" id="KW-0732">Signal</keyword>
<dbReference type="PANTHER" id="PTHR33353:SF2">
    <property type="entry name" value="ENDO-BETA-1,4-GLUCANASE D"/>
    <property type="match status" value="1"/>
</dbReference>
<evidence type="ECO:0000256" key="7">
    <source>
        <dbReference type="ARBA" id="ARBA00023277"/>
    </source>
</evidence>
<sequence length="237" mass="26573">MKQVTPVSYSDHDLALSWPLIDPDSIDIRCGRNASVDFARVKTATVQAGDRVGFGVANASAINGRGTMFHPGFGSAWLSKSTTDDLHDYAGDGDWFKILNVTGRTEQSIDFSLPEFERYKDSYDAQWGTFLLNSVRLLRPLRDKSSLYNFTIPESTPPGKYLLRWEHIYPIQRDSQIYVNCAHIEVVNPSDKIGTPNPTVKIPGVYKNGQPDLYFHVSPYQDFATILPPQPTVWSGN</sequence>
<evidence type="ECO:0000256" key="10">
    <source>
        <dbReference type="ARBA" id="ARBA00045077"/>
    </source>
</evidence>
<dbReference type="Pfam" id="PF03443">
    <property type="entry name" value="AA9"/>
    <property type="match status" value="1"/>
</dbReference>
<keyword evidence="5" id="KW-0136">Cellulose degradation</keyword>
<evidence type="ECO:0000313" key="13">
    <source>
        <dbReference type="EMBL" id="KAK6953344.1"/>
    </source>
</evidence>
<comment type="caution">
    <text evidence="13">The sequence shown here is derived from an EMBL/GenBank/DDBJ whole genome shotgun (WGS) entry which is preliminary data.</text>
</comment>
<dbReference type="GO" id="GO:0030245">
    <property type="term" value="P:cellulose catabolic process"/>
    <property type="evidence" value="ECO:0007669"/>
    <property type="project" value="UniProtKB-KW"/>
</dbReference>
<dbReference type="EMBL" id="JBANMG010000005">
    <property type="protein sequence ID" value="KAK6953344.1"/>
    <property type="molecule type" value="Genomic_DNA"/>
</dbReference>
<keyword evidence="8" id="KW-0624">Polysaccharide degradation</keyword>
<protein>
    <recommendedName>
        <fullName evidence="11">lytic cellulose monooxygenase (C4-dehydrogenating)</fullName>
        <ecNumber evidence="11">1.14.99.56</ecNumber>
    </recommendedName>
</protein>
<evidence type="ECO:0000313" key="14">
    <source>
        <dbReference type="Proteomes" id="UP001369815"/>
    </source>
</evidence>
<name>A0AAX6MLH7_9PEZI</name>
<comment type="similarity">
    <text evidence="9">Belongs to the polysaccharide monooxygenase AA9 family.</text>
</comment>
<organism evidence="13 14">
    <name type="scientific">Daldinia eschscholtzii</name>
    <dbReference type="NCBI Taxonomy" id="292717"/>
    <lineage>
        <taxon>Eukaryota</taxon>
        <taxon>Fungi</taxon>
        <taxon>Dikarya</taxon>
        <taxon>Ascomycota</taxon>
        <taxon>Pezizomycotina</taxon>
        <taxon>Sordariomycetes</taxon>
        <taxon>Xylariomycetidae</taxon>
        <taxon>Xylariales</taxon>
        <taxon>Hypoxylaceae</taxon>
        <taxon>Daldinia</taxon>
    </lineage>
</organism>
<dbReference type="InterPro" id="IPR005103">
    <property type="entry name" value="AA9_LPMO"/>
</dbReference>
<evidence type="ECO:0000256" key="4">
    <source>
        <dbReference type="ARBA" id="ARBA00022729"/>
    </source>
</evidence>
<evidence type="ECO:0000256" key="9">
    <source>
        <dbReference type="ARBA" id="ARBA00044502"/>
    </source>
</evidence>
<evidence type="ECO:0000256" key="2">
    <source>
        <dbReference type="ARBA" id="ARBA00004613"/>
    </source>
</evidence>
<dbReference type="EC" id="1.14.99.56" evidence="11"/>
<evidence type="ECO:0000256" key="6">
    <source>
        <dbReference type="ARBA" id="ARBA00023157"/>
    </source>
</evidence>
<keyword evidence="7" id="KW-0119">Carbohydrate metabolism</keyword>
<feature type="domain" description="Auxiliary Activity family 9 catalytic" evidence="12">
    <location>
        <begin position="20"/>
        <end position="218"/>
    </location>
</feature>
<proteinExistence type="inferred from homology"/>
<dbReference type="Proteomes" id="UP001369815">
    <property type="component" value="Unassembled WGS sequence"/>
</dbReference>
<evidence type="ECO:0000256" key="8">
    <source>
        <dbReference type="ARBA" id="ARBA00023326"/>
    </source>
</evidence>
<keyword evidence="6" id="KW-1015">Disulfide bond</keyword>
<dbReference type="GO" id="GO:0005576">
    <property type="term" value="C:extracellular region"/>
    <property type="evidence" value="ECO:0007669"/>
    <property type="project" value="UniProtKB-SubCell"/>
</dbReference>
<comment type="catalytic activity">
    <reaction evidence="10">
        <text>[(1-&gt;4)-beta-D-glucosyl]n+m + reduced acceptor + O2 = 4-dehydro-beta-D-glucosyl-[(1-&gt;4)-beta-D-glucosyl]n-1 + [(1-&gt;4)-beta-D-glucosyl]m + acceptor + H2O.</text>
        <dbReference type="EC" id="1.14.99.56"/>
    </reaction>
</comment>
<accession>A0AAX6MLH7</accession>
<dbReference type="AlphaFoldDB" id="A0AAX6MLH7"/>
<evidence type="ECO:0000259" key="12">
    <source>
        <dbReference type="Pfam" id="PF03443"/>
    </source>
</evidence>
<dbReference type="PANTHER" id="PTHR33353">
    <property type="entry name" value="PUTATIVE (AFU_ORTHOLOGUE AFUA_1G12560)-RELATED"/>
    <property type="match status" value="1"/>
</dbReference>
<evidence type="ECO:0000256" key="3">
    <source>
        <dbReference type="ARBA" id="ARBA00022525"/>
    </source>
</evidence>
<reference evidence="13 14" key="1">
    <citation type="journal article" date="2024" name="Front Chem Biol">
        <title>Unveiling the potential of Daldinia eschscholtzii MFLUCC 19-0629 through bioactivity and bioinformatics studies for enhanced sustainable agriculture production.</title>
        <authorList>
            <person name="Brooks S."/>
            <person name="Weaver J.A."/>
            <person name="Klomchit A."/>
            <person name="Alharthi S.A."/>
            <person name="Onlamun T."/>
            <person name="Nurani R."/>
            <person name="Vong T.K."/>
            <person name="Alberti F."/>
            <person name="Greco C."/>
        </authorList>
    </citation>
    <scope>NUCLEOTIDE SEQUENCE [LARGE SCALE GENOMIC DNA]</scope>
    <source>
        <strain evidence="13">MFLUCC 19-0629</strain>
    </source>
</reference>
<evidence type="ECO:0000256" key="5">
    <source>
        <dbReference type="ARBA" id="ARBA00023001"/>
    </source>
</evidence>
<comment type="subcellular location">
    <subcellularLocation>
        <location evidence="2">Secreted</location>
    </subcellularLocation>
</comment>
<keyword evidence="3" id="KW-0964">Secreted</keyword>
<keyword evidence="14" id="KW-1185">Reference proteome</keyword>
<gene>
    <name evidence="13" type="ORF">Daesc_005647</name>
</gene>
<comment type="cofactor">
    <cofactor evidence="1">
        <name>Cu(2+)</name>
        <dbReference type="ChEBI" id="CHEBI:29036"/>
    </cofactor>
</comment>
<dbReference type="Gene3D" id="2.70.50.70">
    <property type="match status" value="1"/>
</dbReference>
<evidence type="ECO:0000256" key="1">
    <source>
        <dbReference type="ARBA" id="ARBA00001973"/>
    </source>
</evidence>